<proteinExistence type="predicted"/>
<dbReference type="GeneID" id="70177899"/>
<dbReference type="PANTHER" id="PTHR46082:SF6">
    <property type="entry name" value="AAA+ ATPASE DOMAIN-CONTAINING PROTEIN-RELATED"/>
    <property type="match status" value="1"/>
</dbReference>
<dbReference type="SUPFAM" id="SSF52540">
    <property type="entry name" value="P-loop containing nucleoside triphosphate hydrolases"/>
    <property type="match status" value="1"/>
</dbReference>
<dbReference type="EMBL" id="JAGTJQ010000007">
    <property type="protein sequence ID" value="KAH7027558.1"/>
    <property type="molecule type" value="Genomic_DNA"/>
</dbReference>
<sequence>MGRKVLSAEKANELLFRKLLNALRDTDLLHRGASCFVVYAHDSAANPHDNVPAHAETTRWIIERLRLLCPSTLSDRNPVPPFESRADDYDSCHDIVANQACLIPGLKRTSDGGKVGTVDKAIICVSPRLCKYLETRFAKRYMESIRQAYRQHRSRPRNEVVAIIRNLVEQSHKHPDFHHVLTEFGLLTLDKDIVKDVPRTILLTLNSATLDLPMFPNTSLQILSPRREPSTHKAFFKLLKRVHENHDSIIKLYAEAYSRNKVTQNVTESTFRARIAGVINQIHEETQRLSVQRARNSLARDRNSLKQAESSKVGKIPETSSIIPFSRDRDFIQRGDLLDRIHISCAEPGSSTALVGPAGVGKSQLAIQYAHEVREKFPNTWVFWIHASNAARYEQGFRQVAGLVELPGRQDPNGNIFELVHNWLRGGTGRRWRLILDNVDDPSFLFGIPGKAGDTRNPSQLKTRRLLDYLPNCENGSILVTSRSKRAVEDLVEPANIVQIDPMGGSEAISLIETKLGTKNDKKSIEALAAALEYMPLAIIQATAYIANRAPLCSVQQYLEKFAQSDRKRASLLERDVRGRRFRRDPENKNSIIITWQISFKQIQQIRPSAAELLSLMSFFDRQGIPQDILWPLNQENGMTHYLHQARQEVILGDSSSDEDGDTNEWDTEGLNSNASEDVDKFEDDIALLHDFSLLSTNDDGKTFEMHSLVQLATQRWLEDEGHQQQWRSEFVERLNAKLPNGNYENWATWRILLPHAVAASTQQPAERSSLIIWTEILYKMAWYLTKIGRHREAQKMAQTSVDHRLKMLGRQHRLCRNALNLCATTNWSNGHWEAAEKLFLEILEFEKQNLGPDHPDMLGSMENLASTYGTQGRLKEAEELQIAVLETRKQKLGPDHPNTLHSMANLASTYSHQGRYKEAEELEVAVLKMRTRKLGLDHPSTLLSMANLASTYSDQGRYKEAEKLEVAVLEMRKQKLGPDHPNTLHSMANLASTYSDQGRYKEAEEPQLAVLEMRKQKLGLDHPDTLHSMGHLASTYYTQG</sequence>
<evidence type="ECO:0008006" key="4">
    <source>
        <dbReference type="Google" id="ProtNLM"/>
    </source>
</evidence>
<dbReference type="InterPro" id="IPR027417">
    <property type="entry name" value="P-loop_NTPase"/>
</dbReference>
<organism evidence="2 3">
    <name type="scientific">Microdochium trichocladiopsis</name>
    <dbReference type="NCBI Taxonomy" id="1682393"/>
    <lineage>
        <taxon>Eukaryota</taxon>
        <taxon>Fungi</taxon>
        <taxon>Dikarya</taxon>
        <taxon>Ascomycota</taxon>
        <taxon>Pezizomycotina</taxon>
        <taxon>Sordariomycetes</taxon>
        <taxon>Xylariomycetidae</taxon>
        <taxon>Xylariales</taxon>
        <taxon>Microdochiaceae</taxon>
        <taxon>Microdochium</taxon>
    </lineage>
</organism>
<dbReference type="RefSeq" id="XP_046010357.1">
    <property type="nucleotide sequence ID" value="XM_046148353.1"/>
</dbReference>
<protein>
    <recommendedName>
        <fullName evidence="4">AAA+ ATPase domain-containing protein</fullName>
    </recommendedName>
</protein>
<accession>A0A9P8Y289</accession>
<dbReference type="PANTHER" id="PTHR46082">
    <property type="entry name" value="ATP/GTP-BINDING PROTEIN-RELATED"/>
    <property type="match status" value="1"/>
</dbReference>
<feature type="region of interest" description="Disordered" evidence="1">
    <location>
        <begin position="654"/>
        <end position="675"/>
    </location>
</feature>
<feature type="compositionally biased region" description="Acidic residues" evidence="1">
    <location>
        <begin position="656"/>
        <end position="668"/>
    </location>
</feature>
<dbReference type="Gene3D" id="3.40.50.300">
    <property type="entry name" value="P-loop containing nucleotide triphosphate hydrolases"/>
    <property type="match status" value="1"/>
</dbReference>
<reference evidence="2" key="1">
    <citation type="journal article" date="2021" name="Nat. Commun.">
        <title>Genetic determinants of endophytism in the Arabidopsis root mycobiome.</title>
        <authorList>
            <person name="Mesny F."/>
            <person name="Miyauchi S."/>
            <person name="Thiergart T."/>
            <person name="Pickel B."/>
            <person name="Atanasova L."/>
            <person name="Karlsson M."/>
            <person name="Huettel B."/>
            <person name="Barry K.W."/>
            <person name="Haridas S."/>
            <person name="Chen C."/>
            <person name="Bauer D."/>
            <person name="Andreopoulos W."/>
            <person name="Pangilinan J."/>
            <person name="LaButti K."/>
            <person name="Riley R."/>
            <person name="Lipzen A."/>
            <person name="Clum A."/>
            <person name="Drula E."/>
            <person name="Henrissat B."/>
            <person name="Kohler A."/>
            <person name="Grigoriev I.V."/>
            <person name="Martin F.M."/>
            <person name="Hacquard S."/>
        </authorList>
    </citation>
    <scope>NUCLEOTIDE SEQUENCE</scope>
    <source>
        <strain evidence="2">MPI-CAGE-CH-0230</strain>
    </source>
</reference>
<dbReference type="Proteomes" id="UP000756346">
    <property type="component" value="Unassembled WGS sequence"/>
</dbReference>
<keyword evidence="3" id="KW-1185">Reference proteome</keyword>
<comment type="caution">
    <text evidence="2">The sequence shown here is derived from an EMBL/GenBank/DDBJ whole genome shotgun (WGS) entry which is preliminary data.</text>
</comment>
<name>A0A9P8Y289_9PEZI</name>
<evidence type="ECO:0000313" key="3">
    <source>
        <dbReference type="Proteomes" id="UP000756346"/>
    </source>
</evidence>
<dbReference type="InterPro" id="IPR053137">
    <property type="entry name" value="NLR-like"/>
</dbReference>
<dbReference type="SUPFAM" id="SSF48452">
    <property type="entry name" value="TPR-like"/>
    <property type="match status" value="2"/>
</dbReference>
<dbReference type="PRINTS" id="PR00381">
    <property type="entry name" value="KINESINLIGHT"/>
</dbReference>
<dbReference type="NCBIfam" id="NF040586">
    <property type="entry name" value="FxSxx_TPR"/>
    <property type="match status" value="1"/>
</dbReference>
<dbReference type="InterPro" id="IPR011990">
    <property type="entry name" value="TPR-like_helical_dom_sf"/>
</dbReference>
<dbReference type="Gene3D" id="1.25.40.10">
    <property type="entry name" value="Tetratricopeptide repeat domain"/>
    <property type="match status" value="2"/>
</dbReference>
<evidence type="ECO:0000313" key="2">
    <source>
        <dbReference type="EMBL" id="KAH7027558.1"/>
    </source>
</evidence>
<dbReference type="Pfam" id="PF13424">
    <property type="entry name" value="TPR_12"/>
    <property type="match status" value="2"/>
</dbReference>
<evidence type="ECO:0000256" key="1">
    <source>
        <dbReference type="SAM" id="MobiDB-lite"/>
    </source>
</evidence>
<dbReference type="AlphaFoldDB" id="A0A9P8Y289"/>
<gene>
    <name evidence="2" type="ORF">B0I36DRAFT_140146</name>
</gene>
<dbReference type="Pfam" id="PF13374">
    <property type="entry name" value="TPR_10"/>
    <property type="match status" value="1"/>
</dbReference>
<dbReference type="OrthoDB" id="20872at2759"/>